<sequence>MNANLDREFTDEEIITAFRNMDPRKAPGCDGLSGCFFKEHWPTIGKDILKFCHEVLKGNKDAQKANTIKGIRASQNGLNINHLFFVDNAVLFVRNKKSEVDEFMNILMEFEKISGQSINLDKAMVYFSPNTPVSQRHYFGVIKELHSKISRRQVWRLIMCKDAPCYRVLSAKYFPSGDIFHTKRIDKSSYICSSISAGARHLNNGFGWITGDGRSIDFRRDNWGFEGLTGELVHPNAPNISESRVFFWRNIWKLQTLPKIRIFCSRIGHDILPTNKKIAAIRKEFKTDCLRCGAGEETLLHALKDCPIAREILVMGGINSSLLEGNSTQSIDWIEEMMRVLDIKAVSDFITTLWNSWNNRNTYIFRGKEDDARVVWVRPRTLNDDFRIYNLLNKLMLPVTPMEKK</sequence>
<dbReference type="PANTHER" id="PTHR33116:SF86">
    <property type="entry name" value="REVERSE TRANSCRIPTASE DOMAIN-CONTAINING PROTEIN"/>
    <property type="match status" value="1"/>
</dbReference>
<evidence type="ECO:0000259" key="1">
    <source>
        <dbReference type="Pfam" id="PF13966"/>
    </source>
</evidence>
<organism evidence="2 3">
    <name type="scientific">Gossypium arboreum</name>
    <name type="common">Tree cotton</name>
    <name type="synonym">Gossypium nanking</name>
    <dbReference type="NCBI Taxonomy" id="29729"/>
    <lineage>
        <taxon>Eukaryota</taxon>
        <taxon>Viridiplantae</taxon>
        <taxon>Streptophyta</taxon>
        <taxon>Embryophyta</taxon>
        <taxon>Tracheophyta</taxon>
        <taxon>Spermatophyta</taxon>
        <taxon>Magnoliopsida</taxon>
        <taxon>eudicotyledons</taxon>
        <taxon>Gunneridae</taxon>
        <taxon>Pentapetalae</taxon>
        <taxon>rosids</taxon>
        <taxon>malvids</taxon>
        <taxon>Malvales</taxon>
        <taxon>Malvaceae</taxon>
        <taxon>Malvoideae</taxon>
        <taxon>Gossypium</taxon>
    </lineage>
</organism>
<protein>
    <recommendedName>
        <fullName evidence="1">Reverse transcriptase zinc-binding domain-containing protein</fullName>
    </recommendedName>
</protein>
<dbReference type="Proteomes" id="UP001358586">
    <property type="component" value="Chromosome 1"/>
</dbReference>
<dbReference type="EMBL" id="JARKNE010000001">
    <property type="protein sequence ID" value="KAK5845209.1"/>
    <property type="molecule type" value="Genomic_DNA"/>
</dbReference>
<name>A0ABR0R1W8_GOSAR</name>
<reference evidence="2 3" key="1">
    <citation type="submission" date="2023-03" db="EMBL/GenBank/DDBJ databases">
        <title>WGS of Gossypium arboreum.</title>
        <authorList>
            <person name="Yu D."/>
        </authorList>
    </citation>
    <scope>NUCLEOTIDE SEQUENCE [LARGE SCALE GENOMIC DNA]</scope>
    <source>
        <tissue evidence="2">Leaf</tissue>
    </source>
</reference>
<accession>A0ABR0R1W8</accession>
<dbReference type="InterPro" id="IPR026960">
    <property type="entry name" value="RVT-Znf"/>
</dbReference>
<dbReference type="PANTHER" id="PTHR33116">
    <property type="entry name" value="REVERSE TRANSCRIPTASE ZINC-BINDING DOMAIN-CONTAINING PROTEIN-RELATED-RELATED"/>
    <property type="match status" value="1"/>
</dbReference>
<evidence type="ECO:0000313" key="3">
    <source>
        <dbReference type="Proteomes" id="UP001358586"/>
    </source>
</evidence>
<dbReference type="Pfam" id="PF13966">
    <property type="entry name" value="zf-RVT"/>
    <property type="match status" value="1"/>
</dbReference>
<gene>
    <name evidence="2" type="ORF">PVK06_001369</name>
</gene>
<evidence type="ECO:0000313" key="2">
    <source>
        <dbReference type="EMBL" id="KAK5845209.1"/>
    </source>
</evidence>
<proteinExistence type="predicted"/>
<keyword evidence="3" id="KW-1185">Reference proteome</keyword>
<comment type="caution">
    <text evidence="2">The sequence shown here is derived from an EMBL/GenBank/DDBJ whole genome shotgun (WGS) entry which is preliminary data.</text>
</comment>
<feature type="domain" description="Reverse transcriptase zinc-binding" evidence="1">
    <location>
        <begin position="242"/>
        <end position="312"/>
    </location>
</feature>